<name>A0A9P1CLN3_9DINO</name>
<dbReference type="EMBL" id="CAMXCT020001781">
    <property type="protein sequence ID" value="CAL1146413.1"/>
    <property type="molecule type" value="Genomic_DNA"/>
</dbReference>
<evidence type="ECO:0000256" key="2">
    <source>
        <dbReference type="SAM" id="MobiDB-lite"/>
    </source>
</evidence>
<feature type="region of interest" description="Disordered" evidence="2">
    <location>
        <begin position="421"/>
        <end position="457"/>
    </location>
</feature>
<feature type="coiled-coil region" evidence="1">
    <location>
        <begin position="75"/>
        <end position="109"/>
    </location>
</feature>
<sequence length="577" mass="65749">MRQHGASKEPDGKTSGMSALLAAEVERSVQEHCTRLMEPHVEVFNATAMQLQGLWELAKGNSKKLVQMNHALRDMQEGLLKIEDFRSELDRYETNLNKQGSDMESLVERFEVQLAQVRFFTSQKEEAYLQHRSALDSLRHDLTHLQQLHETSKETLFKSIEKSLREVAPMKAELEAKMANLQLQHHSLTDQVWGSETAIARISGEVKNVHQRFDAVAEVVNGLTDEKDCREKLEEMQKELADWLSQSRYEAVSTRKAFSAATAANKESIRIGLDAAGNQIANFMEEIRMDNQKILSDTEKLRRETEDICEKFRGEMGEMYIHRQQSDERNEAVQRELREALNEYDRRRKREKSTLELEMKEVGQQLSILHDSVEDAVQACKSVKLLCSSLVEVLAMQVSLERQEFADWTRVSLVGYKPVSSNKTAEAEPDSARTTPRAGGFPPKPKGHKQSPRRKDEASQVISLDKRCYSCCSQTQMVMSGFKMACLNYRPSAVHIGEGSYERLDLFDRMDSLLSKAHDQMRFSCDAEDLNHLRSFSHGDLEPERVATVRNVEAEKPNVNSKVQAKPTFVLPALSAR</sequence>
<dbReference type="EMBL" id="CAMXCT010001781">
    <property type="protein sequence ID" value="CAI3993038.1"/>
    <property type="molecule type" value="Genomic_DNA"/>
</dbReference>
<dbReference type="OrthoDB" id="422334at2759"/>
<evidence type="ECO:0000256" key="1">
    <source>
        <dbReference type="SAM" id="Coils"/>
    </source>
</evidence>
<accession>A0A9P1CLN3</accession>
<dbReference type="Gene3D" id="1.10.287.1490">
    <property type="match status" value="1"/>
</dbReference>
<evidence type="ECO:0000313" key="5">
    <source>
        <dbReference type="Proteomes" id="UP001152797"/>
    </source>
</evidence>
<dbReference type="EMBL" id="CAMXCT030001781">
    <property type="protein sequence ID" value="CAL4780350.1"/>
    <property type="molecule type" value="Genomic_DNA"/>
</dbReference>
<evidence type="ECO:0000313" key="3">
    <source>
        <dbReference type="EMBL" id="CAI3993038.1"/>
    </source>
</evidence>
<evidence type="ECO:0000313" key="4">
    <source>
        <dbReference type="EMBL" id="CAL4780350.1"/>
    </source>
</evidence>
<dbReference type="Proteomes" id="UP001152797">
    <property type="component" value="Unassembled WGS sequence"/>
</dbReference>
<organism evidence="3">
    <name type="scientific">Cladocopium goreaui</name>
    <dbReference type="NCBI Taxonomy" id="2562237"/>
    <lineage>
        <taxon>Eukaryota</taxon>
        <taxon>Sar</taxon>
        <taxon>Alveolata</taxon>
        <taxon>Dinophyceae</taxon>
        <taxon>Suessiales</taxon>
        <taxon>Symbiodiniaceae</taxon>
        <taxon>Cladocopium</taxon>
    </lineage>
</organism>
<keyword evidence="1" id="KW-0175">Coiled coil</keyword>
<dbReference type="AlphaFoldDB" id="A0A9P1CLN3"/>
<proteinExistence type="predicted"/>
<keyword evidence="5" id="KW-1185">Reference proteome</keyword>
<protein>
    <submittedName>
        <fullName evidence="3">Uncharacterized protein</fullName>
    </submittedName>
</protein>
<comment type="caution">
    <text evidence="3">The sequence shown here is derived from an EMBL/GenBank/DDBJ whole genome shotgun (WGS) entry which is preliminary data.</text>
</comment>
<feature type="coiled-coil region" evidence="1">
    <location>
        <begin position="284"/>
        <end position="354"/>
    </location>
</feature>
<gene>
    <name evidence="3" type="ORF">C1SCF055_LOCUS19820</name>
</gene>
<reference evidence="4 5" key="2">
    <citation type="submission" date="2024-05" db="EMBL/GenBank/DDBJ databases">
        <authorList>
            <person name="Chen Y."/>
            <person name="Shah S."/>
            <person name="Dougan E. K."/>
            <person name="Thang M."/>
            <person name="Chan C."/>
        </authorList>
    </citation>
    <scope>NUCLEOTIDE SEQUENCE [LARGE SCALE GENOMIC DNA]</scope>
</reference>
<reference evidence="3" key="1">
    <citation type="submission" date="2022-10" db="EMBL/GenBank/DDBJ databases">
        <authorList>
            <person name="Chen Y."/>
            <person name="Dougan E. K."/>
            <person name="Chan C."/>
            <person name="Rhodes N."/>
            <person name="Thang M."/>
        </authorList>
    </citation>
    <scope>NUCLEOTIDE SEQUENCE</scope>
</reference>